<sequence>MNPNYRPESTSSHASSSSSQPYQDLRTLAGVIRVLGFLAWGGGLLQAFSAAAQASDHWDDPVMPFLLWVGISFTVGLFNLLTASLIQLALDAKADLEQLVAKIGALTPNPKPMEAVPATEEGAPPASSQE</sequence>
<keyword evidence="2" id="KW-0472">Membrane</keyword>
<evidence type="ECO:0000256" key="1">
    <source>
        <dbReference type="SAM" id="MobiDB-lite"/>
    </source>
</evidence>
<feature type="region of interest" description="Disordered" evidence="1">
    <location>
        <begin position="1"/>
        <end position="20"/>
    </location>
</feature>
<proteinExistence type="predicted"/>
<feature type="transmembrane region" description="Helical" evidence="2">
    <location>
        <begin position="65"/>
        <end position="90"/>
    </location>
</feature>
<feature type="region of interest" description="Disordered" evidence="1">
    <location>
        <begin position="109"/>
        <end position="130"/>
    </location>
</feature>
<organism evidence="3 4">
    <name type="scientific">Thermanaerothrix solaris</name>
    <dbReference type="NCBI Taxonomy" id="3058434"/>
    <lineage>
        <taxon>Bacteria</taxon>
        <taxon>Bacillati</taxon>
        <taxon>Chloroflexota</taxon>
        <taxon>Anaerolineae</taxon>
        <taxon>Anaerolineales</taxon>
        <taxon>Anaerolineaceae</taxon>
        <taxon>Thermanaerothrix</taxon>
    </lineage>
</organism>
<protein>
    <submittedName>
        <fullName evidence="3">Uncharacterized protein</fullName>
    </submittedName>
</protein>
<dbReference type="EMBL" id="JAUHMF010000001">
    <property type="protein sequence ID" value="MDT8898174.1"/>
    <property type="molecule type" value="Genomic_DNA"/>
</dbReference>
<comment type="caution">
    <text evidence="3">The sequence shown here is derived from an EMBL/GenBank/DDBJ whole genome shotgun (WGS) entry which is preliminary data.</text>
</comment>
<keyword evidence="2" id="KW-1133">Transmembrane helix</keyword>
<evidence type="ECO:0000256" key="2">
    <source>
        <dbReference type="SAM" id="Phobius"/>
    </source>
</evidence>
<accession>A0ABU3NMV2</accession>
<reference evidence="3 4" key="1">
    <citation type="submission" date="2023-07" db="EMBL/GenBank/DDBJ databases">
        <title>Novel species of Thermanaerothrix with wide hydrolytic capabilities.</title>
        <authorList>
            <person name="Zayulina K.S."/>
            <person name="Podosokorskaya O.A."/>
            <person name="Elcheninov A.G."/>
        </authorList>
    </citation>
    <scope>NUCLEOTIDE SEQUENCE [LARGE SCALE GENOMIC DNA]</scope>
    <source>
        <strain evidence="3 4">4228-RoL</strain>
    </source>
</reference>
<gene>
    <name evidence="3" type="ORF">QYE77_07820</name>
</gene>
<name>A0ABU3NMV2_9CHLR</name>
<feature type="transmembrane region" description="Helical" evidence="2">
    <location>
        <begin position="25"/>
        <end position="45"/>
    </location>
</feature>
<keyword evidence="4" id="KW-1185">Reference proteome</keyword>
<feature type="compositionally biased region" description="Low complexity" evidence="1">
    <location>
        <begin position="9"/>
        <end position="19"/>
    </location>
</feature>
<evidence type="ECO:0000313" key="3">
    <source>
        <dbReference type="EMBL" id="MDT8898174.1"/>
    </source>
</evidence>
<keyword evidence="2" id="KW-0812">Transmembrane</keyword>
<dbReference type="Proteomes" id="UP001254165">
    <property type="component" value="Unassembled WGS sequence"/>
</dbReference>
<evidence type="ECO:0000313" key="4">
    <source>
        <dbReference type="Proteomes" id="UP001254165"/>
    </source>
</evidence>
<dbReference type="RefSeq" id="WP_315624819.1">
    <property type="nucleotide sequence ID" value="NZ_JAUHMF010000001.1"/>
</dbReference>